<dbReference type="Proteomes" id="UP000054721">
    <property type="component" value="Unassembled WGS sequence"/>
</dbReference>
<proteinExistence type="predicted"/>
<evidence type="ECO:0000313" key="2">
    <source>
        <dbReference type="Proteomes" id="UP000054721"/>
    </source>
</evidence>
<evidence type="ECO:0000313" key="1">
    <source>
        <dbReference type="EMBL" id="KRZ47198.1"/>
    </source>
</evidence>
<comment type="caution">
    <text evidence="1">The sequence shown here is derived from an EMBL/GenBank/DDBJ whole genome shotgun (WGS) entry which is preliminary data.</text>
</comment>
<name>A0A0V1KJJ5_9BILA</name>
<dbReference type="AlphaFoldDB" id="A0A0V1KJJ5"/>
<sequence>MGCGFAMPLEDVTYVRGKTYMLDGVQASYDLESSKG</sequence>
<accession>A0A0V1KJJ5</accession>
<dbReference type="EMBL" id="JYDW01001188">
    <property type="protein sequence ID" value="KRZ47198.1"/>
    <property type="molecule type" value="Genomic_DNA"/>
</dbReference>
<reference evidence="1 2" key="1">
    <citation type="submission" date="2015-05" db="EMBL/GenBank/DDBJ databases">
        <title>Evolution of Trichinella species and genotypes.</title>
        <authorList>
            <person name="Korhonen P.K."/>
            <person name="Edoardo P."/>
            <person name="Giuseppe L.R."/>
            <person name="Gasser R.B."/>
        </authorList>
    </citation>
    <scope>NUCLEOTIDE SEQUENCE [LARGE SCALE GENOMIC DNA]</scope>
    <source>
        <strain evidence="1">ISS10</strain>
    </source>
</reference>
<keyword evidence="2" id="KW-1185">Reference proteome</keyword>
<gene>
    <name evidence="1" type="ORF">T02_3963</name>
</gene>
<organism evidence="1 2">
    <name type="scientific">Trichinella nativa</name>
    <dbReference type="NCBI Taxonomy" id="6335"/>
    <lineage>
        <taxon>Eukaryota</taxon>
        <taxon>Metazoa</taxon>
        <taxon>Ecdysozoa</taxon>
        <taxon>Nematoda</taxon>
        <taxon>Enoplea</taxon>
        <taxon>Dorylaimia</taxon>
        <taxon>Trichinellida</taxon>
        <taxon>Trichinellidae</taxon>
        <taxon>Trichinella</taxon>
    </lineage>
</organism>
<protein>
    <submittedName>
        <fullName evidence="1">Uncharacterized protein</fullName>
    </submittedName>
</protein>